<evidence type="ECO:0000313" key="2">
    <source>
        <dbReference type="Proteomes" id="UP000286097"/>
    </source>
</evidence>
<evidence type="ECO:0000313" key="1">
    <source>
        <dbReference type="EMBL" id="RQM17575.1"/>
    </source>
</evidence>
<protein>
    <submittedName>
        <fullName evidence="1">Uncharacterized protein</fullName>
    </submittedName>
</protein>
<proteinExistence type="predicted"/>
<dbReference type="EMBL" id="QKXF01000093">
    <property type="protein sequence ID" value="RQM17575.1"/>
    <property type="molecule type" value="Genomic_DNA"/>
</dbReference>
<reference evidence="1 2" key="1">
    <citation type="submission" date="2018-06" db="EMBL/GenBank/DDBJ databases">
        <title>Comparative genomics of downy mildews reveals potential adaptations to biotrophy.</title>
        <authorList>
            <person name="Fletcher K."/>
            <person name="Klosterman S.J."/>
            <person name="Derevnina L."/>
            <person name="Martin F."/>
            <person name="Koike S."/>
            <person name="Reyes Chin-Wo S."/>
            <person name="Mou B."/>
            <person name="Michelmore R."/>
        </authorList>
    </citation>
    <scope>NUCLEOTIDE SEQUENCE [LARGE SCALE GENOMIC DNA]</scope>
    <source>
        <strain evidence="1 2">R13</strain>
    </source>
</reference>
<dbReference type="AlphaFoldDB" id="A0A3R7W7I1"/>
<name>A0A3R7W7I1_9STRA</name>
<dbReference type="Proteomes" id="UP000286097">
    <property type="component" value="Unassembled WGS sequence"/>
</dbReference>
<sequence>MEIQDMLSTYDIKQFVLADAKSASRLVAHILNQVSRPTALTDAMLLIDVYSDLLLCDCAAVQICCRNMIQYLQRMDIKRSLAGVAMTMEAFAEVKNGRSPNLQQRLPVAAKRQREDENGCSQPLDYACHRLQQDDGKTRLIFDLNQFASVLSIDSRICNSLITQCAAQNAARFSRELFSRRLNTRIDPWNSAASVSAQPDNLDPAEALKKVAISLSFTR</sequence>
<gene>
    <name evidence="1" type="ORF">DD237_003126</name>
</gene>
<organism evidence="1 2">
    <name type="scientific">Peronospora effusa</name>
    <dbReference type="NCBI Taxonomy" id="542832"/>
    <lineage>
        <taxon>Eukaryota</taxon>
        <taxon>Sar</taxon>
        <taxon>Stramenopiles</taxon>
        <taxon>Oomycota</taxon>
        <taxon>Peronosporomycetes</taxon>
        <taxon>Peronosporales</taxon>
        <taxon>Peronosporaceae</taxon>
        <taxon>Peronospora</taxon>
    </lineage>
</organism>
<accession>A0A3R7W7I1</accession>
<comment type="caution">
    <text evidence="1">The sequence shown here is derived from an EMBL/GenBank/DDBJ whole genome shotgun (WGS) entry which is preliminary data.</text>
</comment>
<dbReference type="VEuPathDB" id="FungiDB:DD237_003126"/>